<dbReference type="RefSeq" id="WP_103880319.1">
    <property type="nucleotide sequence ID" value="NZ_FNVG01000009.1"/>
</dbReference>
<proteinExistence type="predicted"/>
<sequence length="104" mass="11623">MSVLFWKSQIEDSFIANCGEANVRFDAFELETIEGNLWLYRKDVVVCCIRSDGGSDKLHRYAARLNKIGATNYGEPVYPCATQIRKQDEAPEVLTVDGADSSTN</sequence>
<protein>
    <submittedName>
        <fullName evidence="1">Uncharacterized protein</fullName>
    </submittedName>
</protein>
<evidence type="ECO:0000313" key="1">
    <source>
        <dbReference type="EMBL" id="SEG21732.1"/>
    </source>
</evidence>
<keyword evidence="2" id="KW-1185">Reference proteome</keyword>
<name>A0A1H5YD89_9VIBR</name>
<dbReference type="AlphaFoldDB" id="A0A1H5YD89"/>
<accession>A0A1H5YD89</accession>
<dbReference type="Proteomes" id="UP000236721">
    <property type="component" value="Unassembled WGS sequence"/>
</dbReference>
<evidence type="ECO:0000313" key="2">
    <source>
        <dbReference type="Proteomes" id="UP000236721"/>
    </source>
</evidence>
<gene>
    <name evidence="1" type="ORF">SAMN04488244_10916</name>
</gene>
<dbReference type="EMBL" id="FNVG01000009">
    <property type="protein sequence ID" value="SEG21732.1"/>
    <property type="molecule type" value="Genomic_DNA"/>
</dbReference>
<dbReference type="OrthoDB" id="5905578at2"/>
<organism evidence="1 2">
    <name type="scientific">Vibrio hangzhouensis</name>
    <dbReference type="NCBI Taxonomy" id="462991"/>
    <lineage>
        <taxon>Bacteria</taxon>
        <taxon>Pseudomonadati</taxon>
        <taxon>Pseudomonadota</taxon>
        <taxon>Gammaproteobacteria</taxon>
        <taxon>Vibrionales</taxon>
        <taxon>Vibrionaceae</taxon>
        <taxon>Vibrio</taxon>
    </lineage>
</organism>
<reference evidence="2" key="1">
    <citation type="submission" date="2016-10" db="EMBL/GenBank/DDBJ databases">
        <authorList>
            <person name="Varghese N."/>
            <person name="Submissions S."/>
        </authorList>
    </citation>
    <scope>NUCLEOTIDE SEQUENCE [LARGE SCALE GENOMIC DNA]</scope>
    <source>
        <strain evidence="2">CGMCC 1.7062</strain>
    </source>
</reference>